<feature type="domain" description="C-CAP/cofactor C-like" evidence="3">
    <location>
        <begin position="325"/>
        <end position="465"/>
    </location>
</feature>
<dbReference type="GO" id="GO:0003779">
    <property type="term" value="F:actin binding"/>
    <property type="evidence" value="ECO:0007669"/>
    <property type="project" value="InterPro"/>
</dbReference>
<dbReference type="HOGENOM" id="CLU_451427_0_0_1"/>
<feature type="region of interest" description="Disordered" evidence="2">
    <location>
        <begin position="188"/>
        <end position="261"/>
    </location>
</feature>
<feature type="compositionally biased region" description="Basic and acidic residues" evidence="2">
    <location>
        <begin position="585"/>
        <end position="605"/>
    </location>
</feature>
<dbReference type="InterPro" id="IPR017901">
    <property type="entry name" value="C-CAP_CF_C-like"/>
</dbReference>
<feature type="region of interest" description="Disordered" evidence="2">
    <location>
        <begin position="50"/>
        <end position="75"/>
    </location>
</feature>
<feature type="region of interest" description="Disordered" evidence="2">
    <location>
        <begin position="503"/>
        <end position="524"/>
    </location>
</feature>
<dbReference type="Proteomes" id="UP000002748">
    <property type="component" value="Unassembled WGS sequence"/>
</dbReference>
<dbReference type="AlphaFoldDB" id="J6F5I6"/>
<dbReference type="GO" id="GO:0008179">
    <property type="term" value="F:adenylate cyclase binding"/>
    <property type="evidence" value="ECO:0007669"/>
    <property type="project" value="TreeGrafter"/>
</dbReference>
<dbReference type="OrthoDB" id="77251at2759"/>
<feature type="region of interest" description="Disordered" evidence="2">
    <location>
        <begin position="581"/>
        <end position="605"/>
    </location>
</feature>
<evidence type="ECO:0000256" key="1">
    <source>
        <dbReference type="ARBA" id="ARBA00007659"/>
    </source>
</evidence>
<evidence type="ECO:0000313" key="5">
    <source>
        <dbReference type="Proteomes" id="UP000002748"/>
    </source>
</evidence>
<feature type="region of interest" description="Disordered" evidence="2">
    <location>
        <begin position="273"/>
        <end position="334"/>
    </location>
</feature>
<dbReference type="Pfam" id="PF08603">
    <property type="entry name" value="CAP_C"/>
    <property type="match status" value="1"/>
</dbReference>
<dbReference type="Gene3D" id="2.160.20.70">
    <property type="match status" value="1"/>
</dbReference>
<dbReference type="GO" id="GO:0005737">
    <property type="term" value="C:cytoplasm"/>
    <property type="evidence" value="ECO:0007669"/>
    <property type="project" value="TreeGrafter"/>
</dbReference>
<protein>
    <submittedName>
        <fullName evidence="4">Adenylyl cyclase-associated protein</fullName>
    </submittedName>
</protein>
<feature type="compositionally biased region" description="Pro residues" evidence="2">
    <location>
        <begin position="232"/>
        <end position="244"/>
    </location>
</feature>
<dbReference type="InterPro" id="IPR013912">
    <property type="entry name" value="Adenylate_cyclase-assoc_CAP_C"/>
</dbReference>
<dbReference type="PANTHER" id="PTHR10652:SF0">
    <property type="entry name" value="ADENYLYL CYCLASE-ASSOCIATED PROTEIN"/>
    <property type="match status" value="1"/>
</dbReference>
<dbReference type="GO" id="GO:0019933">
    <property type="term" value="P:cAMP-mediated signaling"/>
    <property type="evidence" value="ECO:0007669"/>
    <property type="project" value="TreeGrafter"/>
</dbReference>
<dbReference type="RefSeq" id="XP_014181961.1">
    <property type="nucleotide sequence ID" value="XM_014326486.1"/>
</dbReference>
<proteinExistence type="inferred from homology"/>
<evidence type="ECO:0000256" key="2">
    <source>
        <dbReference type="SAM" id="MobiDB-lite"/>
    </source>
</evidence>
<feature type="compositionally biased region" description="Gly residues" evidence="2">
    <location>
        <begin position="249"/>
        <end position="258"/>
    </location>
</feature>
<dbReference type="SMART" id="SM00673">
    <property type="entry name" value="CARP"/>
    <property type="match status" value="2"/>
</dbReference>
<evidence type="ECO:0000259" key="3">
    <source>
        <dbReference type="PROSITE" id="PS51329"/>
    </source>
</evidence>
<comment type="caution">
    <text evidence="4">The sequence shown here is derived from an EMBL/GenBank/DDBJ whole genome shotgun (WGS) entry which is preliminary data.</text>
</comment>
<dbReference type="EMBL" id="ALBS01000099">
    <property type="protein sequence ID" value="EJT50537.1"/>
    <property type="molecule type" value="Genomic_DNA"/>
</dbReference>
<dbReference type="SUPFAM" id="SSF69340">
    <property type="entry name" value="C-terminal domain of adenylylcyclase associated protein"/>
    <property type="match status" value="1"/>
</dbReference>
<dbReference type="InterPro" id="IPR001837">
    <property type="entry name" value="Adenylate_cyclase-assoc_CAP"/>
</dbReference>
<sequence>MAQAQQPQGLHSLSTIMSRRAGPLGSSGWSQSIASHRTCELLANVQLSPRASRTSLSRSSRSALQPRSVPRPDLSTTLSPALWLRAPLRRSAAVREAVEHPVLRQVGRLQHTLHDGRYATEELDVVGHNKLNGLRHAPAAHEDGLDARGVLRDEAAAQRRNVEQGRSHQMTWLLGRGRVHQLHDLIKTPPGARAVRPSACSSRQAVAHDRRRLEPQGSPAPDSMPAPGAAPAAPPPPPPAPAAPTPSSGGSGGGGGGHAALLASLNKGGAITSGLKKVDPSQQMHKNPELRAAGTVPERSVSPSKRQGPPVKAKPAGFSRAPAAPAKKPPKLELEGNKWAVDNQEDARNLEIKDTALHHTVHLFNCKNTVLRVHGKINALTMVNCMKTSVVLESVVSSVSVTSSPSFEVQITGMCPTVQVDTTDSGNIFLSKECMDTVEVVTSKTSALNISIPAGEDGDFVERPVPEQMRSRVVDGKLVTEIVEHAESVSLVKLRRKLTPAPLKLERAASQSSGKERRPGGTRELQALRKPIEHDSTDYADPQQQKTVRCHGLADRAGSSGIGKLRSYPLAFAAANDNSSGAGRLGREIVDGGNGERHTRAESFC</sequence>
<dbReference type="PROSITE" id="PS51329">
    <property type="entry name" value="C_CAP_COFACTOR_C"/>
    <property type="match status" value="1"/>
</dbReference>
<organism evidence="4 5">
    <name type="scientific">Trichosporon asahii var. asahii (strain ATCC 90039 / CBS 2479 / JCM 2466 / KCTC 7840 / NBRC 103889/ NCYC 2677 / UAMH 7654)</name>
    <name type="common">Yeast</name>
    <dbReference type="NCBI Taxonomy" id="1186058"/>
    <lineage>
        <taxon>Eukaryota</taxon>
        <taxon>Fungi</taxon>
        <taxon>Dikarya</taxon>
        <taxon>Basidiomycota</taxon>
        <taxon>Agaricomycotina</taxon>
        <taxon>Tremellomycetes</taxon>
        <taxon>Trichosporonales</taxon>
        <taxon>Trichosporonaceae</taxon>
        <taxon>Trichosporon</taxon>
    </lineage>
</organism>
<feature type="compositionally biased region" description="Low complexity" evidence="2">
    <location>
        <begin position="50"/>
        <end position="68"/>
    </location>
</feature>
<dbReference type="InterPro" id="IPR006599">
    <property type="entry name" value="CARP_motif"/>
</dbReference>
<name>J6F5I6_TRIAS</name>
<dbReference type="InterPro" id="IPR036223">
    <property type="entry name" value="CAP_C_sf"/>
</dbReference>
<dbReference type="PANTHER" id="PTHR10652">
    <property type="entry name" value="ADENYLYL CYCLASE-ASSOCIATED PROTEIN"/>
    <property type="match status" value="1"/>
</dbReference>
<accession>J6F5I6</accession>
<evidence type="ECO:0000313" key="4">
    <source>
        <dbReference type="EMBL" id="EJT50537.1"/>
    </source>
</evidence>
<feature type="compositionally biased region" description="Basic and acidic residues" evidence="2">
    <location>
        <begin position="514"/>
        <end position="524"/>
    </location>
</feature>
<feature type="compositionally biased region" description="Low complexity" evidence="2">
    <location>
        <begin position="217"/>
        <end position="231"/>
    </location>
</feature>
<dbReference type="GeneID" id="25983672"/>
<dbReference type="VEuPathDB" id="FungiDB:A1Q1_00158"/>
<dbReference type="GO" id="GO:0007015">
    <property type="term" value="P:actin filament organization"/>
    <property type="evidence" value="ECO:0007669"/>
    <property type="project" value="TreeGrafter"/>
</dbReference>
<dbReference type="InterPro" id="IPR016098">
    <property type="entry name" value="CAP/MinC_C"/>
</dbReference>
<reference evidence="4 5" key="1">
    <citation type="journal article" date="2012" name="Eukaryot. Cell">
        <title>Draft genome sequence of CBS 2479, the standard type strain of Trichosporon asahii.</title>
        <authorList>
            <person name="Yang R.Y."/>
            <person name="Li H.T."/>
            <person name="Zhu H."/>
            <person name="Zhou G.P."/>
            <person name="Wang M."/>
            <person name="Wang L."/>
        </authorList>
    </citation>
    <scope>NUCLEOTIDE SEQUENCE [LARGE SCALE GENOMIC DNA]</scope>
    <source>
        <strain evidence="5">ATCC 90039 / CBS 2479 / JCM 2466 / KCTC 7840 / NCYC 2677 / UAMH 7654</strain>
    </source>
</reference>
<dbReference type="KEGG" id="tasa:A1Q1_00158"/>
<gene>
    <name evidence="4" type="ORF">A1Q1_00158</name>
</gene>
<comment type="similarity">
    <text evidence="1">Belongs to the CAP family.</text>
</comment>